<dbReference type="Pfam" id="PF00650">
    <property type="entry name" value="CRAL_TRIO"/>
    <property type="match status" value="1"/>
</dbReference>
<dbReference type="Gene3D" id="3.40.525.10">
    <property type="entry name" value="CRAL-TRIO lipid binding domain"/>
    <property type="match status" value="1"/>
</dbReference>
<dbReference type="AlphaFoldDB" id="A0A7R9EMA4"/>
<proteinExistence type="predicted"/>
<accession>A0A7R9EMA4</accession>
<dbReference type="PANTHER" id="PTHR10174:SF120">
    <property type="entry name" value="CELLULAR RETINALDEHYDE BINDING PROTEIN"/>
    <property type="match status" value="1"/>
</dbReference>
<dbReference type="GO" id="GO:1902936">
    <property type="term" value="F:phosphatidylinositol bisphosphate binding"/>
    <property type="evidence" value="ECO:0007669"/>
    <property type="project" value="TreeGrafter"/>
</dbReference>
<dbReference type="PANTHER" id="PTHR10174">
    <property type="entry name" value="ALPHA-TOCOPHEROL TRANSFER PROTEIN-RELATED"/>
    <property type="match status" value="1"/>
</dbReference>
<dbReference type="GO" id="GO:0016020">
    <property type="term" value="C:membrane"/>
    <property type="evidence" value="ECO:0007669"/>
    <property type="project" value="TreeGrafter"/>
</dbReference>
<evidence type="ECO:0000259" key="1">
    <source>
        <dbReference type="PROSITE" id="PS50191"/>
    </source>
</evidence>
<dbReference type="InterPro" id="IPR036273">
    <property type="entry name" value="CRAL/TRIO_N_dom_sf"/>
</dbReference>
<organism evidence="2">
    <name type="scientific">Timema bartmani</name>
    <dbReference type="NCBI Taxonomy" id="61472"/>
    <lineage>
        <taxon>Eukaryota</taxon>
        <taxon>Metazoa</taxon>
        <taxon>Ecdysozoa</taxon>
        <taxon>Arthropoda</taxon>
        <taxon>Hexapoda</taxon>
        <taxon>Insecta</taxon>
        <taxon>Pterygota</taxon>
        <taxon>Neoptera</taxon>
        <taxon>Polyneoptera</taxon>
        <taxon>Phasmatodea</taxon>
        <taxon>Timematodea</taxon>
        <taxon>Timematoidea</taxon>
        <taxon>Timematidae</taxon>
        <taxon>Timema</taxon>
    </lineage>
</organism>
<name>A0A7R9EMA4_9NEOP</name>
<protein>
    <recommendedName>
        <fullName evidence="1">CRAL-TRIO domain-containing protein</fullName>
    </recommendedName>
</protein>
<dbReference type="PRINTS" id="PR00180">
    <property type="entry name" value="CRETINALDHBP"/>
</dbReference>
<evidence type="ECO:0000313" key="2">
    <source>
        <dbReference type="EMBL" id="CAD7437836.1"/>
    </source>
</evidence>
<dbReference type="CDD" id="cd00170">
    <property type="entry name" value="SEC14"/>
    <property type="match status" value="1"/>
</dbReference>
<dbReference type="EMBL" id="OD564328">
    <property type="protein sequence ID" value="CAD7437836.1"/>
    <property type="molecule type" value="Genomic_DNA"/>
</dbReference>
<dbReference type="InterPro" id="IPR036865">
    <property type="entry name" value="CRAL-TRIO_dom_sf"/>
</dbReference>
<dbReference type="SMART" id="SM00516">
    <property type="entry name" value="SEC14"/>
    <property type="match status" value="1"/>
</dbReference>
<dbReference type="SMART" id="SM01100">
    <property type="entry name" value="CRAL_TRIO_N"/>
    <property type="match status" value="1"/>
</dbReference>
<dbReference type="InterPro" id="IPR001251">
    <property type="entry name" value="CRAL-TRIO_dom"/>
</dbReference>
<dbReference type="PROSITE" id="PS50191">
    <property type="entry name" value="CRAL_TRIO"/>
    <property type="match status" value="1"/>
</dbReference>
<dbReference type="InterPro" id="IPR011074">
    <property type="entry name" value="CRAL/TRIO_N_dom"/>
</dbReference>
<dbReference type="Gene3D" id="1.10.8.20">
    <property type="entry name" value="N-terminal domain of phosphatidylinositol transfer protein sec14p"/>
    <property type="match status" value="1"/>
</dbReference>
<dbReference type="Gene3D" id="1.20.5.1200">
    <property type="entry name" value="Alpha-tocopherol transfer"/>
    <property type="match status" value="1"/>
</dbReference>
<feature type="domain" description="CRAL-TRIO" evidence="1">
    <location>
        <begin position="256"/>
        <end position="417"/>
    </location>
</feature>
<sequence>MSHLEESVETGDENVSISDEKVGVARCASSLLLLRVALLRNSCQRPVGGAQSCRCPVVLDRPAAPHRERSLDDLSAPVGGAVRFLKAAAVTCPVLVSWPVRARANILSWQSVACQSYLGVEVVGARDMSTAKVILSYPWNEGDAGRKQSQPEQEEDDFHEKDYEWVLGDELAQTAKLELREDKDIRNQTLRQFKEWINKNQDLHKCCTGIDSNFLLRFLRVKKFSLPMAQQMLLKYLNFRQTFSHMLQNLDVLCSPVHELISSGYIVVSPKRDKQGRRVIITTAGRFDPYKFKNVDMAKAHMITYEACLDDEQTQIAGFTHVGDVADVSAAFITLWSPTEFSTIVKWGEQSVPMRHKEIHILNVPTALKYVYDFARNRFSEKMKNRFIIHNSLEELHKKVDPQVLPKEYGGVMPLSQMTDLWMEELISKRGQLLALDDMKLLSNKGIMTRKNNNNNIYGGLNGIAGLQGSFRRLEVD</sequence>
<dbReference type="SUPFAM" id="SSF46938">
    <property type="entry name" value="CRAL/TRIO N-terminal domain"/>
    <property type="match status" value="1"/>
</dbReference>
<dbReference type="SUPFAM" id="SSF52087">
    <property type="entry name" value="CRAL/TRIO domain"/>
    <property type="match status" value="1"/>
</dbReference>
<reference evidence="2" key="1">
    <citation type="submission" date="2020-11" db="EMBL/GenBank/DDBJ databases">
        <authorList>
            <person name="Tran Van P."/>
        </authorList>
    </citation>
    <scope>NUCLEOTIDE SEQUENCE</scope>
</reference>
<gene>
    <name evidence="2" type="ORF">TBIB3V08_LOCUS438</name>
</gene>